<evidence type="ECO:0000256" key="5">
    <source>
        <dbReference type="SAM" id="Phobius"/>
    </source>
</evidence>
<keyword evidence="2 5" id="KW-0812">Transmembrane</keyword>
<dbReference type="GO" id="GO:0006605">
    <property type="term" value="P:protein targeting"/>
    <property type="evidence" value="ECO:0007669"/>
    <property type="project" value="InterPro"/>
</dbReference>
<feature type="transmembrane region" description="Helical" evidence="5">
    <location>
        <begin position="62"/>
        <end position="84"/>
    </location>
</feature>
<dbReference type="OrthoDB" id="399949at2"/>
<evidence type="ECO:0000256" key="4">
    <source>
        <dbReference type="ARBA" id="ARBA00023136"/>
    </source>
</evidence>
<accession>G8C2H6</accession>
<dbReference type="GO" id="GO:0009306">
    <property type="term" value="P:protein secretion"/>
    <property type="evidence" value="ECO:0007669"/>
    <property type="project" value="InterPro"/>
</dbReference>
<evidence type="ECO:0000256" key="2">
    <source>
        <dbReference type="ARBA" id="ARBA00022692"/>
    </source>
</evidence>
<dbReference type="GO" id="GO:0008320">
    <property type="term" value="F:protein transmembrane transporter activity"/>
    <property type="evidence" value="ECO:0007669"/>
    <property type="project" value="InterPro"/>
</dbReference>
<proteinExistence type="predicted"/>
<dbReference type="InterPro" id="IPR038379">
    <property type="entry name" value="SecE_sf"/>
</dbReference>
<evidence type="ECO:0000313" key="6">
    <source>
        <dbReference type="EMBL" id="CCE66524.1"/>
    </source>
</evidence>
<gene>
    <name evidence="6" type="ORF">MHM_00060</name>
</gene>
<comment type="subcellular location">
    <subcellularLocation>
        <location evidence="1">Membrane</location>
    </subcellularLocation>
</comment>
<keyword evidence="4 5" id="KW-0472">Membrane</keyword>
<reference evidence="6" key="1">
    <citation type="submission" date="2011-11" db="EMBL/GenBank/DDBJ databases">
        <title>Complete genome sequence of Candidatus Mycoplasma haemominutum.</title>
        <authorList>
            <person name="Barker E.N."/>
            <person name="Darby A.C."/>
            <person name="Helps C.R."/>
            <person name="Peters I.R."/>
            <person name="Hughes M.A."/>
            <person name="Radford A.D."/>
            <person name="Novacco M."/>
            <person name="Boretti F."/>
            <person name="Hofmann-Lehmann R."/>
            <person name="Tasker S."/>
        </authorList>
    </citation>
    <scope>NUCLEOTIDE SEQUENCE</scope>
    <source>
        <strain evidence="6">Birmingham 1</strain>
    </source>
</reference>
<dbReference type="HOGENOM" id="CLU_194531_0_0_14"/>
<dbReference type="GO" id="GO:0006886">
    <property type="term" value="P:intracellular protein transport"/>
    <property type="evidence" value="ECO:0007669"/>
    <property type="project" value="InterPro"/>
</dbReference>
<organism evidence="6">
    <name type="scientific">Candidatus Mycoplasma haematominutum 'Birmingham 1'</name>
    <dbReference type="NCBI Taxonomy" id="1116213"/>
    <lineage>
        <taxon>Bacteria</taxon>
        <taxon>Bacillati</taxon>
        <taxon>Mycoplasmatota</taxon>
        <taxon>Mollicutes</taxon>
        <taxon>Mycoplasmataceae</taxon>
        <taxon>Mycoplasma</taxon>
    </lineage>
</organism>
<evidence type="ECO:0000256" key="3">
    <source>
        <dbReference type="ARBA" id="ARBA00022989"/>
    </source>
</evidence>
<dbReference type="EMBL" id="HE613254">
    <property type="protein sequence ID" value="CCE66524.1"/>
    <property type="molecule type" value="Genomic_DNA"/>
</dbReference>
<evidence type="ECO:0008006" key="7">
    <source>
        <dbReference type="Google" id="ProtNLM"/>
    </source>
</evidence>
<protein>
    <recommendedName>
        <fullName evidence="7">Preprotein translocase subunit SecE</fullName>
    </recommendedName>
</protein>
<keyword evidence="3 5" id="KW-1133">Transmembrane helix</keyword>
<dbReference type="KEGG" id="mhb:MHM_00060"/>
<reference evidence="6" key="2">
    <citation type="submission" date="2011-11" db="EMBL/GenBank/DDBJ databases">
        <authorList>
            <person name="Barker E."/>
        </authorList>
    </citation>
    <scope>NUCLEOTIDE SEQUENCE</scope>
    <source>
        <strain evidence="6">Birmingham 1</strain>
    </source>
</reference>
<dbReference type="AlphaFoldDB" id="G8C2H6"/>
<sequence length="86" mass="10735">MEQEENRSIELSEKVNKDEYSWFKMHYRYFKHKSLIFIEEFIKNFHRIRWCDRKRVVRETSFVIVISLILVVFFYFVFLLMGVLTS</sequence>
<evidence type="ECO:0000256" key="1">
    <source>
        <dbReference type="ARBA" id="ARBA00004370"/>
    </source>
</evidence>
<dbReference type="InterPro" id="IPR005807">
    <property type="entry name" value="SecE_bac"/>
</dbReference>
<dbReference type="NCBIfam" id="TIGR00964">
    <property type="entry name" value="secE_bact"/>
    <property type="match status" value="1"/>
</dbReference>
<name>G8C2H6_9MOLU</name>
<dbReference type="Gene3D" id="1.20.5.1030">
    <property type="entry name" value="Preprotein translocase secy subunit"/>
    <property type="match status" value="1"/>
</dbReference>
<dbReference type="GO" id="GO:0016020">
    <property type="term" value="C:membrane"/>
    <property type="evidence" value="ECO:0007669"/>
    <property type="project" value="UniProtKB-SubCell"/>
</dbReference>